<comment type="caution">
    <text evidence="2">The sequence shown here is derived from an EMBL/GenBank/DDBJ whole genome shotgun (WGS) entry which is preliminary data.</text>
</comment>
<dbReference type="Proteomes" id="UP000299102">
    <property type="component" value="Unassembled WGS sequence"/>
</dbReference>
<evidence type="ECO:0000313" key="3">
    <source>
        <dbReference type="Proteomes" id="UP000299102"/>
    </source>
</evidence>
<protein>
    <submittedName>
        <fullName evidence="2">Uncharacterized protein</fullName>
    </submittedName>
</protein>
<name>A0A4C1Z5A5_EUMVA</name>
<evidence type="ECO:0000256" key="1">
    <source>
        <dbReference type="SAM" id="MobiDB-lite"/>
    </source>
</evidence>
<keyword evidence="3" id="KW-1185">Reference proteome</keyword>
<feature type="compositionally biased region" description="Polar residues" evidence="1">
    <location>
        <begin position="48"/>
        <end position="60"/>
    </location>
</feature>
<sequence length="89" mass="9889">MLVRDNTASYRHTEANPAQTADHAGALLIHTKDEQMSKAHSSIRPRTEPSSPSYRTSVRNTEPDRGGSRCGRGTKKEITANRLPKTKQM</sequence>
<reference evidence="2 3" key="1">
    <citation type="journal article" date="2019" name="Commun. Biol.">
        <title>The bagworm genome reveals a unique fibroin gene that provides high tensile strength.</title>
        <authorList>
            <person name="Kono N."/>
            <person name="Nakamura H."/>
            <person name="Ohtoshi R."/>
            <person name="Tomita M."/>
            <person name="Numata K."/>
            <person name="Arakawa K."/>
        </authorList>
    </citation>
    <scope>NUCLEOTIDE SEQUENCE [LARGE SCALE GENOMIC DNA]</scope>
</reference>
<gene>
    <name evidence="2" type="ORF">EVAR_34504_1</name>
</gene>
<feature type="region of interest" description="Disordered" evidence="1">
    <location>
        <begin position="1"/>
        <end position="89"/>
    </location>
</feature>
<dbReference type="AlphaFoldDB" id="A0A4C1Z5A5"/>
<evidence type="ECO:0000313" key="2">
    <source>
        <dbReference type="EMBL" id="GBP82840.1"/>
    </source>
</evidence>
<proteinExistence type="predicted"/>
<feature type="compositionally biased region" description="Polar residues" evidence="1">
    <location>
        <begin position="1"/>
        <end position="10"/>
    </location>
</feature>
<dbReference type="EMBL" id="BGZK01001590">
    <property type="protein sequence ID" value="GBP82840.1"/>
    <property type="molecule type" value="Genomic_DNA"/>
</dbReference>
<organism evidence="2 3">
    <name type="scientific">Eumeta variegata</name>
    <name type="common">Bagworm moth</name>
    <name type="synonym">Eumeta japonica</name>
    <dbReference type="NCBI Taxonomy" id="151549"/>
    <lineage>
        <taxon>Eukaryota</taxon>
        <taxon>Metazoa</taxon>
        <taxon>Ecdysozoa</taxon>
        <taxon>Arthropoda</taxon>
        <taxon>Hexapoda</taxon>
        <taxon>Insecta</taxon>
        <taxon>Pterygota</taxon>
        <taxon>Neoptera</taxon>
        <taxon>Endopterygota</taxon>
        <taxon>Lepidoptera</taxon>
        <taxon>Glossata</taxon>
        <taxon>Ditrysia</taxon>
        <taxon>Tineoidea</taxon>
        <taxon>Psychidae</taxon>
        <taxon>Oiketicinae</taxon>
        <taxon>Eumeta</taxon>
    </lineage>
</organism>
<accession>A0A4C1Z5A5</accession>